<proteinExistence type="predicted"/>
<evidence type="ECO:0000313" key="1">
    <source>
        <dbReference type="EMBL" id="MCD1655024.1"/>
    </source>
</evidence>
<dbReference type="RefSeq" id="WP_230755755.1">
    <property type="nucleotide sequence ID" value="NZ_JAINWA010000003.1"/>
</dbReference>
<name>A0AAE3EK98_9SPIR</name>
<sequence length="66" mass="7639">MNDTNPLFTEKPFTYKKLKDKTAEIRLRGKPVAVLSGKDYNKFERVLAMDNVFELQLFLSKTTGLQ</sequence>
<dbReference type="AlphaFoldDB" id="A0AAE3EK98"/>
<dbReference type="EMBL" id="JAINWA010000003">
    <property type="protein sequence ID" value="MCD1655024.1"/>
    <property type="molecule type" value="Genomic_DNA"/>
</dbReference>
<gene>
    <name evidence="1" type="ORF">K7J14_09975</name>
</gene>
<keyword evidence="2" id="KW-1185">Reference proteome</keyword>
<comment type="caution">
    <text evidence="1">The sequence shown here is derived from an EMBL/GenBank/DDBJ whole genome shotgun (WGS) entry which is preliminary data.</text>
</comment>
<reference evidence="1" key="1">
    <citation type="submission" date="2021-08" db="EMBL/GenBank/DDBJ databases">
        <title>Comparative analyses of Brucepasteria parasyntrophica and Teretinema zuelzerae.</title>
        <authorList>
            <person name="Song Y."/>
            <person name="Brune A."/>
        </authorList>
    </citation>
    <scope>NUCLEOTIDE SEQUENCE</scope>
    <source>
        <strain evidence="1">DSM 1903</strain>
    </source>
</reference>
<organism evidence="1 2">
    <name type="scientific">Teretinema zuelzerae</name>
    <dbReference type="NCBI Taxonomy" id="156"/>
    <lineage>
        <taxon>Bacteria</taxon>
        <taxon>Pseudomonadati</taxon>
        <taxon>Spirochaetota</taxon>
        <taxon>Spirochaetia</taxon>
        <taxon>Spirochaetales</taxon>
        <taxon>Treponemataceae</taxon>
        <taxon>Teretinema</taxon>
    </lineage>
</organism>
<protein>
    <submittedName>
        <fullName evidence="1">Uncharacterized protein</fullName>
    </submittedName>
</protein>
<evidence type="ECO:0000313" key="2">
    <source>
        <dbReference type="Proteomes" id="UP001198163"/>
    </source>
</evidence>
<dbReference type="Proteomes" id="UP001198163">
    <property type="component" value="Unassembled WGS sequence"/>
</dbReference>
<accession>A0AAE3EK98</accession>